<evidence type="ECO:0000256" key="1">
    <source>
        <dbReference type="SAM" id="SignalP"/>
    </source>
</evidence>
<gene>
    <name evidence="2" type="ORF">KFL_003300090</name>
</gene>
<feature type="signal peptide" evidence="1">
    <location>
        <begin position="1"/>
        <end position="23"/>
    </location>
</feature>
<keyword evidence="3" id="KW-1185">Reference proteome</keyword>
<feature type="chain" id="PRO_5012778984" description="DUF4440 domain-containing protein" evidence="1">
    <location>
        <begin position="24"/>
        <end position="198"/>
    </location>
</feature>
<evidence type="ECO:0000313" key="3">
    <source>
        <dbReference type="Proteomes" id="UP000054558"/>
    </source>
</evidence>
<keyword evidence="1" id="KW-0732">Signal</keyword>
<dbReference type="Gene3D" id="3.10.450.50">
    <property type="match status" value="1"/>
</dbReference>
<dbReference type="PROSITE" id="PS51257">
    <property type="entry name" value="PROKAR_LIPOPROTEIN"/>
    <property type="match status" value="1"/>
</dbReference>
<evidence type="ECO:0008006" key="4">
    <source>
        <dbReference type="Google" id="ProtNLM"/>
    </source>
</evidence>
<name>A0A1Y1I7Z2_KLENI</name>
<organism evidence="2 3">
    <name type="scientific">Klebsormidium nitens</name>
    <name type="common">Green alga</name>
    <name type="synonym">Ulothrix nitens</name>
    <dbReference type="NCBI Taxonomy" id="105231"/>
    <lineage>
        <taxon>Eukaryota</taxon>
        <taxon>Viridiplantae</taxon>
        <taxon>Streptophyta</taxon>
        <taxon>Klebsormidiophyceae</taxon>
        <taxon>Klebsormidiales</taxon>
        <taxon>Klebsormidiaceae</taxon>
        <taxon>Klebsormidium</taxon>
    </lineage>
</organism>
<sequence length="198" mass="21509">MARAWCAALLALIVACAFASVAAFDKPGSASTLSEGAQEAVGVSPVPDCKSVIVHDQIQSRLNALSSAYANNDLEAVLRLYAEDVVVMPPGHDMFKGKTHPKFEELCIKRMKEICNCTTIYNVQEAVVPEGEEGLCGNAFVRDSFSTLNVTTQDVLTIQAGYQTTLWAKPDGVWVIKWVTWTNVMDPSPQALPPQFAM</sequence>
<dbReference type="SUPFAM" id="SSF54427">
    <property type="entry name" value="NTF2-like"/>
    <property type="match status" value="1"/>
</dbReference>
<dbReference type="Proteomes" id="UP000054558">
    <property type="component" value="Unassembled WGS sequence"/>
</dbReference>
<dbReference type="EMBL" id="DF237279">
    <property type="protein sequence ID" value="GAQ87085.1"/>
    <property type="molecule type" value="Genomic_DNA"/>
</dbReference>
<dbReference type="AlphaFoldDB" id="A0A1Y1I7Z2"/>
<reference evidence="2 3" key="1">
    <citation type="journal article" date="2014" name="Nat. Commun.">
        <title>Klebsormidium flaccidum genome reveals primary factors for plant terrestrial adaptation.</title>
        <authorList>
            <person name="Hori K."/>
            <person name="Maruyama F."/>
            <person name="Fujisawa T."/>
            <person name="Togashi T."/>
            <person name="Yamamoto N."/>
            <person name="Seo M."/>
            <person name="Sato S."/>
            <person name="Yamada T."/>
            <person name="Mori H."/>
            <person name="Tajima N."/>
            <person name="Moriyama T."/>
            <person name="Ikeuchi M."/>
            <person name="Watanabe M."/>
            <person name="Wada H."/>
            <person name="Kobayashi K."/>
            <person name="Saito M."/>
            <person name="Masuda T."/>
            <person name="Sasaki-Sekimoto Y."/>
            <person name="Mashiguchi K."/>
            <person name="Awai K."/>
            <person name="Shimojima M."/>
            <person name="Masuda S."/>
            <person name="Iwai M."/>
            <person name="Nobusawa T."/>
            <person name="Narise T."/>
            <person name="Kondo S."/>
            <person name="Saito H."/>
            <person name="Sato R."/>
            <person name="Murakawa M."/>
            <person name="Ihara Y."/>
            <person name="Oshima-Yamada Y."/>
            <person name="Ohtaka K."/>
            <person name="Satoh M."/>
            <person name="Sonobe K."/>
            <person name="Ishii M."/>
            <person name="Ohtani R."/>
            <person name="Kanamori-Sato M."/>
            <person name="Honoki R."/>
            <person name="Miyazaki D."/>
            <person name="Mochizuki H."/>
            <person name="Umetsu J."/>
            <person name="Higashi K."/>
            <person name="Shibata D."/>
            <person name="Kamiya Y."/>
            <person name="Sato N."/>
            <person name="Nakamura Y."/>
            <person name="Tabata S."/>
            <person name="Ida S."/>
            <person name="Kurokawa K."/>
            <person name="Ohta H."/>
        </authorList>
    </citation>
    <scope>NUCLEOTIDE SEQUENCE [LARGE SCALE GENOMIC DNA]</scope>
    <source>
        <strain evidence="2 3">NIES-2285</strain>
    </source>
</reference>
<protein>
    <recommendedName>
        <fullName evidence="4">DUF4440 domain-containing protein</fullName>
    </recommendedName>
</protein>
<dbReference type="InterPro" id="IPR032710">
    <property type="entry name" value="NTF2-like_dom_sf"/>
</dbReference>
<dbReference type="CDD" id="cd00531">
    <property type="entry name" value="NTF2_like"/>
    <property type="match status" value="1"/>
</dbReference>
<evidence type="ECO:0000313" key="2">
    <source>
        <dbReference type="EMBL" id="GAQ87085.1"/>
    </source>
</evidence>
<accession>A0A1Y1I7Z2</accession>
<proteinExistence type="predicted"/>